<name>A0A453LME0_AEGTS</name>
<evidence type="ECO:0000313" key="2">
    <source>
        <dbReference type="Proteomes" id="UP000015105"/>
    </source>
</evidence>
<reference evidence="2" key="2">
    <citation type="journal article" date="2017" name="Nat. Plants">
        <title>The Aegilops tauschii genome reveals multiple impacts of transposons.</title>
        <authorList>
            <person name="Zhao G."/>
            <person name="Zou C."/>
            <person name="Li K."/>
            <person name="Wang K."/>
            <person name="Li T."/>
            <person name="Gao L."/>
            <person name="Zhang X."/>
            <person name="Wang H."/>
            <person name="Yang Z."/>
            <person name="Liu X."/>
            <person name="Jiang W."/>
            <person name="Mao L."/>
            <person name="Kong X."/>
            <person name="Jiao Y."/>
            <person name="Jia J."/>
        </authorList>
    </citation>
    <scope>NUCLEOTIDE SEQUENCE [LARGE SCALE GENOMIC DNA]</scope>
    <source>
        <strain evidence="2">cv. AL8/78</strain>
    </source>
</reference>
<reference evidence="1" key="5">
    <citation type="journal article" date="2021" name="G3 (Bethesda)">
        <title>Aegilops tauschii genome assembly Aet v5.0 features greater sequence contiguity and improved annotation.</title>
        <authorList>
            <person name="Wang L."/>
            <person name="Zhu T."/>
            <person name="Rodriguez J.C."/>
            <person name="Deal K.R."/>
            <person name="Dubcovsky J."/>
            <person name="McGuire P.E."/>
            <person name="Lux T."/>
            <person name="Spannagl M."/>
            <person name="Mayer K.F.X."/>
            <person name="Baldrich P."/>
            <person name="Meyers B.C."/>
            <person name="Huo N."/>
            <person name="Gu Y.Q."/>
            <person name="Zhou H."/>
            <person name="Devos K.M."/>
            <person name="Bennetzen J.L."/>
            <person name="Unver T."/>
            <person name="Budak H."/>
            <person name="Gulick P.J."/>
            <person name="Galiba G."/>
            <person name="Kalapos B."/>
            <person name="Nelson D.R."/>
            <person name="Li P."/>
            <person name="You F.M."/>
            <person name="Luo M.C."/>
            <person name="Dvorak J."/>
        </authorList>
    </citation>
    <scope>NUCLEOTIDE SEQUENCE [LARGE SCALE GENOMIC DNA]</scope>
    <source>
        <strain evidence="1">cv. AL8/78</strain>
    </source>
</reference>
<proteinExistence type="predicted"/>
<sequence>LLRRAADVNQSIVDLSVHAVPVQRSNWLNRSYWLGLSSGHNSANSETRFTPDQTVIVNIFLLFDNRCACAFVYSEMLISMRSKNMFPKE</sequence>
<dbReference type="EnsemblPlants" id="AET5Gv20839600.2">
    <property type="protein sequence ID" value="AET5Gv20839600.2"/>
    <property type="gene ID" value="AET5Gv20839600"/>
</dbReference>
<reference evidence="1" key="4">
    <citation type="submission" date="2019-03" db="UniProtKB">
        <authorList>
            <consortium name="EnsemblPlants"/>
        </authorList>
    </citation>
    <scope>IDENTIFICATION</scope>
</reference>
<reference evidence="2" key="1">
    <citation type="journal article" date="2014" name="Science">
        <title>Ancient hybridizations among the ancestral genomes of bread wheat.</title>
        <authorList>
            <consortium name="International Wheat Genome Sequencing Consortium,"/>
            <person name="Marcussen T."/>
            <person name="Sandve S.R."/>
            <person name="Heier L."/>
            <person name="Spannagl M."/>
            <person name="Pfeifer M."/>
            <person name="Jakobsen K.S."/>
            <person name="Wulff B.B."/>
            <person name="Steuernagel B."/>
            <person name="Mayer K.F."/>
            <person name="Olsen O.A."/>
        </authorList>
    </citation>
    <scope>NUCLEOTIDE SEQUENCE [LARGE SCALE GENOMIC DNA]</scope>
    <source>
        <strain evidence="2">cv. AL8/78</strain>
    </source>
</reference>
<dbReference type="AlphaFoldDB" id="A0A453LME0"/>
<dbReference type="Proteomes" id="UP000015105">
    <property type="component" value="Chromosome 5D"/>
</dbReference>
<evidence type="ECO:0000313" key="1">
    <source>
        <dbReference type="EnsemblPlants" id="AET5Gv20839600.2"/>
    </source>
</evidence>
<accession>A0A453LME0</accession>
<keyword evidence="2" id="KW-1185">Reference proteome</keyword>
<protein>
    <submittedName>
        <fullName evidence="1">Uncharacterized protein</fullName>
    </submittedName>
</protein>
<reference evidence="1" key="3">
    <citation type="journal article" date="2017" name="Nature">
        <title>Genome sequence of the progenitor of the wheat D genome Aegilops tauschii.</title>
        <authorList>
            <person name="Luo M.C."/>
            <person name="Gu Y.Q."/>
            <person name="Puiu D."/>
            <person name="Wang H."/>
            <person name="Twardziok S.O."/>
            <person name="Deal K.R."/>
            <person name="Huo N."/>
            <person name="Zhu T."/>
            <person name="Wang L."/>
            <person name="Wang Y."/>
            <person name="McGuire P.E."/>
            <person name="Liu S."/>
            <person name="Long H."/>
            <person name="Ramasamy R.K."/>
            <person name="Rodriguez J.C."/>
            <person name="Van S.L."/>
            <person name="Yuan L."/>
            <person name="Wang Z."/>
            <person name="Xia Z."/>
            <person name="Xiao L."/>
            <person name="Anderson O.D."/>
            <person name="Ouyang S."/>
            <person name="Liang Y."/>
            <person name="Zimin A.V."/>
            <person name="Pertea G."/>
            <person name="Qi P."/>
            <person name="Bennetzen J.L."/>
            <person name="Dai X."/>
            <person name="Dawson M.W."/>
            <person name="Muller H.G."/>
            <person name="Kugler K."/>
            <person name="Rivarola-Duarte L."/>
            <person name="Spannagl M."/>
            <person name="Mayer K.F.X."/>
            <person name="Lu F.H."/>
            <person name="Bevan M.W."/>
            <person name="Leroy P."/>
            <person name="Li P."/>
            <person name="You F.M."/>
            <person name="Sun Q."/>
            <person name="Liu Z."/>
            <person name="Lyons E."/>
            <person name="Wicker T."/>
            <person name="Salzberg S.L."/>
            <person name="Devos K.M."/>
            <person name="Dvorak J."/>
        </authorList>
    </citation>
    <scope>NUCLEOTIDE SEQUENCE [LARGE SCALE GENOMIC DNA]</scope>
    <source>
        <strain evidence="1">cv. AL8/78</strain>
    </source>
</reference>
<organism evidence="1 2">
    <name type="scientific">Aegilops tauschii subsp. strangulata</name>
    <name type="common">Goatgrass</name>
    <dbReference type="NCBI Taxonomy" id="200361"/>
    <lineage>
        <taxon>Eukaryota</taxon>
        <taxon>Viridiplantae</taxon>
        <taxon>Streptophyta</taxon>
        <taxon>Embryophyta</taxon>
        <taxon>Tracheophyta</taxon>
        <taxon>Spermatophyta</taxon>
        <taxon>Magnoliopsida</taxon>
        <taxon>Liliopsida</taxon>
        <taxon>Poales</taxon>
        <taxon>Poaceae</taxon>
        <taxon>BOP clade</taxon>
        <taxon>Pooideae</taxon>
        <taxon>Triticodae</taxon>
        <taxon>Triticeae</taxon>
        <taxon>Triticinae</taxon>
        <taxon>Aegilops</taxon>
    </lineage>
</organism>
<dbReference type="Gramene" id="AET5Gv20839600.2">
    <property type="protein sequence ID" value="AET5Gv20839600.2"/>
    <property type="gene ID" value="AET5Gv20839600"/>
</dbReference>